<dbReference type="EMBL" id="BGZK01000502">
    <property type="protein sequence ID" value="GBP47497.1"/>
    <property type="molecule type" value="Genomic_DNA"/>
</dbReference>
<protein>
    <submittedName>
        <fullName evidence="2">Uncharacterized protein</fullName>
    </submittedName>
</protein>
<name>A0A4C1WBG7_EUMVA</name>
<organism evidence="2 3">
    <name type="scientific">Eumeta variegata</name>
    <name type="common">Bagworm moth</name>
    <name type="synonym">Eumeta japonica</name>
    <dbReference type="NCBI Taxonomy" id="151549"/>
    <lineage>
        <taxon>Eukaryota</taxon>
        <taxon>Metazoa</taxon>
        <taxon>Ecdysozoa</taxon>
        <taxon>Arthropoda</taxon>
        <taxon>Hexapoda</taxon>
        <taxon>Insecta</taxon>
        <taxon>Pterygota</taxon>
        <taxon>Neoptera</taxon>
        <taxon>Endopterygota</taxon>
        <taxon>Lepidoptera</taxon>
        <taxon>Glossata</taxon>
        <taxon>Ditrysia</taxon>
        <taxon>Tineoidea</taxon>
        <taxon>Psychidae</taxon>
        <taxon>Oiketicinae</taxon>
        <taxon>Eumeta</taxon>
    </lineage>
</organism>
<accession>A0A4C1WBG7</accession>
<proteinExistence type="predicted"/>
<evidence type="ECO:0000313" key="3">
    <source>
        <dbReference type="Proteomes" id="UP000299102"/>
    </source>
</evidence>
<evidence type="ECO:0000256" key="1">
    <source>
        <dbReference type="SAM" id="MobiDB-lite"/>
    </source>
</evidence>
<keyword evidence="3" id="KW-1185">Reference proteome</keyword>
<comment type="caution">
    <text evidence="2">The sequence shown here is derived from an EMBL/GenBank/DDBJ whole genome shotgun (WGS) entry which is preliminary data.</text>
</comment>
<evidence type="ECO:0000313" key="2">
    <source>
        <dbReference type="EMBL" id="GBP47497.1"/>
    </source>
</evidence>
<dbReference type="Proteomes" id="UP000299102">
    <property type="component" value="Unassembled WGS sequence"/>
</dbReference>
<reference evidence="2 3" key="1">
    <citation type="journal article" date="2019" name="Commun. Biol.">
        <title>The bagworm genome reveals a unique fibroin gene that provides high tensile strength.</title>
        <authorList>
            <person name="Kono N."/>
            <person name="Nakamura H."/>
            <person name="Ohtoshi R."/>
            <person name="Tomita M."/>
            <person name="Numata K."/>
            <person name="Arakawa K."/>
        </authorList>
    </citation>
    <scope>NUCLEOTIDE SEQUENCE [LARGE SCALE GENOMIC DNA]</scope>
</reference>
<feature type="region of interest" description="Disordered" evidence="1">
    <location>
        <begin position="36"/>
        <end position="60"/>
    </location>
</feature>
<gene>
    <name evidence="2" type="ORF">EVAR_86418_1</name>
</gene>
<sequence length="97" mass="11101">MRAITKKMVNAALGHSQPRESQVCCQVFGKTRWRRSEMKEESGARNLTRRTGPFLSHSQAYHNMGPPPYYADITLQKMVVSNLQPALGRREKLDQVQ</sequence>
<dbReference type="AlphaFoldDB" id="A0A4C1WBG7"/>